<evidence type="ECO:0000256" key="1">
    <source>
        <dbReference type="SAM" id="Phobius"/>
    </source>
</evidence>
<dbReference type="AlphaFoldDB" id="W2UYM6"/>
<dbReference type="Proteomes" id="UP000018951">
    <property type="component" value="Unassembled WGS sequence"/>
</dbReference>
<sequence length="41" mass="4864">MLYSVWVLNVDRCGHIYMILLSVILLSLVLYKKCSKYEDIK</sequence>
<protein>
    <submittedName>
        <fullName evidence="2">Uncharacterized protein</fullName>
    </submittedName>
</protein>
<evidence type="ECO:0000313" key="3">
    <source>
        <dbReference type="Proteomes" id="UP000018951"/>
    </source>
</evidence>
<evidence type="ECO:0000313" key="2">
    <source>
        <dbReference type="EMBL" id="ETO91196.1"/>
    </source>
</evidence>
<gene>
    <name evidence="2" type="ORF">P857_686</name>
</gene>
<keyword evidence="1" id="KW-0472">Membrane</keyword>
<organism evidence="2 3">
    <name type="scientific">Candidatus Xenolissoclinum pacificiensis L6</name>
    <dbReference type="NCBI Taxonomy" id="1401685"/>
    <lineage>
        <taxon>Bacteria</taxon>
        <taxon>Pseudomonadati</taxon>
        <taxon>Pseudomonadota</taxon>
        <taxon>Alphaproteobacteria</taxon>
        <taxon>Rickettsiales</taxon>
        <taxon>Anaplasmataceae</taxon>
        <taxon>Candidatus Xenolissoclinum</taxon>
    </lineage>
</organism>
<reference evidence="2 3" key="1">
    <citation type="journal article" date="2013" name="PLoS ONE">
        <title>Bacterial endosymbiosis in a chordate host: long-term co-evolution and conservation of secondary metabolism.</title>
        <authorList>
            <person name="Kwan J.C."/>
            <person name="Schmidt E.W."/>
        </authorList>
    </citation>
    <scope>NUCLEOTIDE SEQUENCE [LARGE SCALE GENOMIC DNA]</scope>
    <source>
        <strain evidence="3">L6</strain>
    </source>
</reference>
<keyword evidence="1" id="KW-0812">Transmembrane</keyword>
<accession>W2UYM6</accession>
<dbReference type="EMBL" id="AXCJ01000008">
    <property type="protein sequence ID" value="ETO91196.1"/>
    <property type="molecule type" value="Genomic_DNA"/>
</dbReference>
<comment type="caution">
    <text evidence="2">The sequence shown here is derived from an EMBL/GenBank/DDBJ whole genome shotgun (WGS) entry which is preliminary data.</text>
</comment>
<keyword evidence="3" id="KW-1185">Reference proteome</keyword>
<proteinExistence type="predicted"/>
<keyword evidence="1" id="KW-1133">Transmembrane helix</keyword>
<name>W2UYM6_9RICK</name>
<feature type="transmembrane region" description="Helical" evidence="1">
    <location>
        <begin position="14"/>
        <end position="31"/>
    </location>
</feature>